<sequence length="295" mass="32575">MKALLQFSETLGETLRNTFIGQPQLQIINVCHINAQSVPSHYSDLVDTFSNSGVHAVLISETWLKPHLLSTTYPLPGFVLIRNDRVEKRGGGVAIYLRSEFPFKILATSPGSSASSEFLFLEVFVKGAKLILGVVYCPPTVDYFSSIEPVLESIGSEYSHVIVMGDFNTDLLSENSLRSRKLLEIIRSSSLHVLPLQATHHIIDGHDTWLDLILSSSPSLVSASGQLPAPGFSHHDLIFLSYSLKPPKPRPRVLHLRSFGRMDVEKLHRDGFSSKNGTTCIVHLTSDTKVNIFAG</sequence>
<accession>A0A7E5VU34</accession>
<dbReference type="AlphaFoldDB" id="A0A7E5VU34"/>
<evidence type="ECO:0000313" key="3">
    <source>
        <dbReference type="RefSeq" id="XP_026731853.1"/>
    </source>
</evidence>
<reference evidence="3" key="1">
    <citation type="submission" date="2025-08" db="UniProtKB">
        <authorList>
            <consortium name="RefSeq"/>
        </authorList>
    </citation>
    <scope>IDENTIFICATION</scope>
</reference>
<dbReference type="InParanoid" id="A0A7E5VU34"/>
<dbReference type="Gene3D" id="3.60.10.10">
    <property type="entry name" value="Endonuclease/exonuclease/phosphatase"/>
    <property type="match status" value="1"/>
</dbReference>
<dbReference type="Proteomes" id="UP000322000">
    <property type="component" value="Chromosome 8"/>
</dbReference>
<dbReference type="KEGG" id="tnl:113496734"/>
<dbReference type="RefSeq" id="XP_026731853.1">
    <property type="nucleotide sequence ID" value="XM_026876052.1"/>
</dbReference>
<dbReference type="PANTHER" id="PTHR33776">
    <property type="entry name" value="ENDO/EXONUCLEASE/PHOSPHATASE DOMAIN-CONTAINING PROTEIN"/>
    <property type="match status" value="1"/>
</dbReference>
<dbReference type="Pfam" id="PF14529">
    <property type="entry name" value="Exo_endo_phos_2"/>
    <property type="match status" value="1"/>
</dbReference>
<proteinExistence type="predicted"/>
<feature type="domain" description="Endonuclease/exonuclease/phosphatase" evidence="1">
    <location>
        <begin position="134"/>
        <end position="238"/>
    </location>
</feature>
<evidence type="ECO:0000313" key="2">
    <source>
        <dbReference type="Proteomes" id="UP000322000"/>
    </source>
</evidence>
<gene>
    <name evidence="3" type="primary">LOC113496734</name>
</gene>
<evidence type="ECO:0000259" key="1">
    <source>
        <dbReference type="Pfam" id="PF14529"/>
    </source>
</evidence>
<dbReference type="PANTHER" id="PTHR33776:SF3">
    <property type="entry name" value="PHD-TYPE DOMAIN-CONTAINING PROTEIN"/>
    <property type="match status" value="1"/>
</dbReference>
<dbReference type="OrthoDB" id="5953030at2759"/>
<dbReference type="InterPro" id="IPR036691">
    <property type="entry name" value="Endo/exonu/phosph_ase_sf"/>
</dbReference>
<protein>
    <submittedName>
        <fullName evidence="3">Uncharacterized protein LOC113496734</fullName>
    </submittedName>
</protein>
<name>A0A7E5VU34_TRINI</name>
<keyword evidence="2" id="KW-1185">Reference proteome</keyword>
<dbReference type="SUPFAM" id="SSF56219">
    <property type="entry name" value="DNase I-like"/>
    <property type="match status" value="1"/>
</dbReference>
<organism evidence="2 3">
    <name type="scientific">Trichoplusia ni</name>
    <name type="common">Cabbage looper</name>
    <dbReference type="NCBI Taxonomy" id="7111"/>
    <lineage>
        <taxon>Eukaryota</taxon>
        <taxon>Metazoa</taxon>
        <taxon>Ecdysozoa</taxon>
        <taxon>Arthropoda</taxon>
        <taxon>Hexapoda</taxon>
        <taxon>Insecta</taxon>
        <taxon>Pterygota</taxon>
        <taxon>Neoptera</taxon>
        <taxon>Endopterygota</taxon>
        <taxon>Lepidoptera</taxon>
        <taxon>Glossata</taxon>
        <taxon>Ditrysia</taxon>
        <taxon>Noctuoidea</taxon>
        <taxon>Noctuidae</taxon>
        <taxon>Plusiinae</taxon>
        <taxon>Trichoplusia</taxon>
    </lineage>
</organism>
<dbReference type="InterPro" id="IPR005135">
    <property type="entry name" value="Endo/exonuclease/phosphatase"/>
</dbReference>
<dbReference type="GeneID" id="113496734"/>
<dbReference type="GO" id="GO:0003824">
    <property type="term" value="F:catalytic activity"/>
    <property type="evidence" value="ECO:0007669"/>
    <property type="project" value="InterPro"/>
</dbReference>